<gene>
    <name evidence="3" type="ORF">OG469_01850</name>
</gene>
<feature type="compositionally biased region" description="Basic and acidic residues" evidence="2">
    <location>
        <begin position="404"/>
        <end position="426"/>
    </location>
</feature>
<feature type="compositionally biased region" description="Pro residues" evidence="2">
    <location>
        <begin position="452"/>
        <end position="462"/>
    </location>
</feature>
<evidence type="ECO:0000256" key="1">
    <source>
        <dbReference type="SAM" id="Coils"/>
    </source>
</evidence>
<protein>
    <submittedName>
        <fullName evidence="3">Uncharacterized protein</fullName>
    </submittedName>
</protein>
<sequence length="462" mass="50245">MSDPTTSGSANVGDTTYSWLSTAIGDVLYATRASGWRERLLIGPQVPRVFATLAQHSTSDPLEQLRHEQRTLEQARLEEAAREDRTRQETEHRELQQALDAGVIAPETYVRHLADQAARRATPPPSLQDRLADHRILARLEQDLQIGRVGQILDAAGSDRSPGADDAVLIDLEAAWHGVPRRAVAQTTPPWTARPHGHLPAATLARQLSWLKQSLPNLIGQAESAEAEAAALTADAEHGRGPTARALRQDIQAGRDAAEAAREATTGFQSANAHIRRSLALHQAADEAERRAHASPTHLFLRGTTSAAQRHDARELRAQAVLARSTADEAIAAATTALTRARTLRPTAPRLLRNPTAADQLRGAVERDLQDADGPAADLRSAAARLRTKATTYQDHLEQLTAEAKTRSELDPRQRIAEDLERETQHRQRHGAGAPARTGRPAERHPRAGRHPNPPTTGPSPT</sequence>
<reference evidence="3 4" key="1">
    <citation type="submission" date="2022-10" db="EMBL/GenBank/DDBJ databases">
        <title>The complete genomes of actinobacterial strains from the NBC collection.</title>
        <authorList>
            <person name="Joergensen T.S."/>
            <person name="Alvarez Arevalo M."/>
            <person name="Sterndorff E.B."/>
            <person name="Faurdal D."/>
            <person name="Vuksanovic O."/>
            <person name="Mourched A.-S."/>
            <person name="Charusanti P."/>
            <person name="Shaw S."/>
            <person name="Blin K."/>
            <person name="Weber T."/>
        </authorList>
    </citation>
    <scope>NUCLEOTIDE SEQUENCE [LARGE SCALE GENOMIC DNA]</scope>
    <source>
        <strain evidence="3 4">NBC_01247</strain>
    </source>
</reference>
<feature type="coiled-coil region" evidence="1">
    <location>
        <begin position="62"/>
        <end position="98"/>
    </location>
</feature>
<proteinExistence type="predicted"/>
<name>A0ABZ1W0K8_9ACTN</name>
<evidence type="ECO:0000313" key="4">
    <source>
        <dbReference type="Proteomes" id="UP001432014"/>
    </source>
</evidence>
<dbReference type="EMBL" id="CP108482">
    <property type="protein sequence ID" value="WUS54358.1"/>
    <property type="molecule type" value="Genomic_DNA"/>
</dbReference>
<evidence type="ECO:0000256" key="2">
    <source>
        <dbReference type="SAM" id="MobiDB-lite"/>
    </source>
</evidence>
<feature type="region of interest" description="Disordered" evidence="2">
    <location>
        <begin position="401"/>
        <end position="462"/>
    </location>
</feature>
<keyword evidence="1" id="KW-0175">Coiled coil</keyword>
<dbReference type="RefSeq" id="WP_329492970.1">
    <property type="nucleotide sequence ID" value="NZ_CP108460.1"/>
</dbReference>
<keyword evidence="4" id="KW-1185">Reference proteome</keyword>
<accession>A0ABZ1W0K8</accession>
<organism evidence="3 4">
    <name type="scientific">Kitasatospora herbaricolor</name>
    <dbReference type="NCBI Taxonomy" id="68217"/>
    <lineage>
        <taxon>Bacteria</taxon>
        <taxon>Bacillati</taxon>
        <taxon>Actinomycetota</taxon>
        <taxon>Actinomycetes</taxon>
        <taxon>Kitasatosporales</taxon>
        <taxon>Streptomycetaceae</taxon>
        <taxon>Kitasatospora</taxon>
    </lineage>
</organism>
<evidence type="ECO:0000313" key="3">
    <source>
        <dbReference type="EMBL" id="WUS54358.1"/>
    </source>
</evidence>
<dbReference type="Proteomes" id="UP001432014">
    <property type="component" value="Chromosome"/>
</dbReference>